<feature type="transmembrane region" description="Helical" evidence="2">
    <location>
        <begin position="6"/>
        <end position="25"/>
    </location>
</feature>
<organism evidence="3 4">
    <name type="scientific">Gonium pectorale</name>
    <name type="common">Green alga</name>
    <dbReference type="NCBI Taxonomy" id="33097"/>
    <lineage>
        <taxon>Eukaryota</taxon>
        <taxon>Viridiplantae</taxon>
        <taxon>Chlorophyta</taxon>
        <taxon>core chlorophytes</taxon>
        <taxon>Chlorophyceae</taxon>
        <taxon>CS clade</taxon>
        <taxon>Chlamydomonadales</taxon>
        <taxon>Volvocaceae</taxon>
        <taxon>Gonium</taxon>
    </lineage>
</organism>
<sequence length="146" mass="15661">MESPFPIYAVPAFLLVVFIATYVVVKSLSRKPQKPLKHEVVALGEPEVATGTVYVSDGEGHTVRRSTRTRKPVTPLPVPATPSRSTRSKAAAAAAEETPKPAVKATAVTPRTTRTRRAAAPVEEPDSSSPVEEASPKPRSRRTPRA</sequence>
<keyword evidence="2" id="KW-0472">Membrane</keyword>
<evidence type="ECO:0000256" key="2">
    <source>
        <dbReference type="SAM" id="Phobius"/>
    </source>
</evidence>
<dbReference type="EMBL" id="LSYV01000110">
    <property type="protein sequence ID" value="KXZ42947.1"/>
    <property type="molecule type" value="Genomic_DNA"/>
</dbReference>
<gene>
    <name evidence="3" type="ORF">GPECTOR_110g240</name>
</gene>
<keyword evidence="2" id="KW-1133">Transmembrane helix</keyword>
<keyword evidence="4" id="KW-1185">Reference proteome</keyword>
<evidence type="ECO:0000256" key="1">
    <source>
        <dbReference type="SAM" id="MobiDB-lite"/>
    </source>
</evidence>
<protein>
    <submittedName>
        <fullName evidence="3">Uncharacterized protein</fullName>
    </submittedName>
</protein>
<comment type="caution">
    <text evidence="3">The sequence shown here is derived from an EMBL/GenBank/DDBJ whole genome shotgun (WGS) entry which is preliminary data.</text>
</comment>
<feature type="compositionally biased region" description="Low complexity" evidence="1">
    <location>
        <begin position="81"/>
        <end position="133"/>
    </location>
</feature>
<dbReference type="Proteomes" id="UP000075714">
    <property type="component" value="Unassembled WGS sequence"/>
</dbReference>
<reference evidence="4" key="1">
    <citation type="journal article" date="2016" name="Nat. Commun.">
        <title>The Gonium pectorale genome demonstrates co-option of cell cycle regulation during the evolution of multicellularity.</title>
        <authorList>
            <person name="Hanschen E.R."/>
            <person name="Marriage T.N."/>
            <person name="Ferris P.J."/>
            <person name="Hamaji T."/>
            <person name="Toyoda A."/>
            <person name="Fujiyama A."/>
            <person name="Neme R."/>
            <person name="Noguchi H."/>
            <person name="Minakuchi Y."/>
            <person name="Suzuki M."/>
            <person name="Kawai-Toyooka H."/>
            <person name="Smith D.R."/>
            <person name="Sparks H."/>
            <person name="Anderson J."/>
            <person name="Bakaric R."/>
            <person name="Luria V."/>
            <person name="Karger A."/>
            <person name="Kirschner M.W."/>
            <person name="Durand P.M."/>
            <person name="Michod R.E."/>
            <person name="Nozaki H."/>
            <person name="Olson B.J."/>
        </authorList>
    </citation>
    <scope>NUCLEOTIDE SEQUENCE [LARGE SCALE GENOMIC DNA]</scope>
    <source>
        <strain evidence="4">NIES-2863</strain>
    </source>
</reference>
<evidence type="ECO:0000313" key="3">
    <source>
        <dbReference type="EMBL" id="KXZ42947.1"/>
    </source>
</evidence>
<dbReference type="OrthoDB" id="547022at2759"/>
<accession>A0A150FZD6</accession>
<evidence type="ECO:0000313" key="4">
    <source>
        <dbReference type="Proteomes" id="UP000075714"/>
    </source>
</evidence>
<keyword evidence="2" id="KW-0812">Transmembrane</keyword>
<dbReference type="AlphaFoldDB" id="A0A150FZD6"/>
<name>A0A150FZD6_GONPE</name>
<feature type="region of interest" description="Disordered" evidence="1">
    <location>
        <begin position="58"/>
        <end position="146"/>
    </location>
</feature>
<proteinExistence type="predicted"/>